<dbReference type="PRINTS" id="PR00625">
    <property type="entry name" value="JDOMAIN"/>
</dbReference>
<evidence type="ECO:0000313" key="10">
    <source>
        <dbReference type="Proteomes" id="UP001497600"/>
    </source>
</evidence>
<dbReference type="Pfam" id="PF00226">
    <property type="entry name" value="DnaJ"/>
    <property type="match status" value="1"/>
</dbReference>
<evidence type="ECO:0000256" key="1">
    <source>
        <dbReference type="ARBA" id="ARBA00022723"/>
    </source>
</evidence>
<dbReference type="InterPro" id="IPR036869">
    <property type="entry name" value="J_dom_sf"/>
</dbReference>
<dbReference type="EMBL" id="OZ004259">
    <property type="protein sequence ID" value="CAK7916044.1"/>
    <property type="molecule type" value="Genomic_DNA"/>
</dbReference>
<dbReference type="PROSITE" id="PS50076">
    <property type="entry name" value="DNAJ_2"/>
    <property type="match status" value="1"/>
</dbReference>
<evidence type="ECO:0000256" key="3">
    <source>
        <dbReference type="ARBA" id="ARBA00022771"/>
    </source>
</evidence>
<protein>
    <recommendedName>
        <fullName evidence="11">J domain-containing protein</fullName>
    </recommendedName>
</protein>
<dbReference type="Gene3D" id="1.10.287.110">
    <property type="entry name" value="DnaJ domain"/>
    <property type="match status" value="1"/>
</dbReference>
<proteinExistence type="predicted"/>
<evidence type="ECO:0000259" key="8">
    <source>
        <dbReference type="PROSITE" id="PS51188"/>
    </source>
</evidence>
<dbReference type="SUPFAM" id="SSF57938">
    <property type="entry name" value="DnaJ/Hsp40 cysteine-rich domain"/>
    <property type="match status" value="1"/>
</dbReference>
<evidence type="ECO:0000259" key="7">
    <source>
        <dbReference type="PROSITE" id="PS50076"/>
    </source>
</evidence>
<feature type="zinc finger region" description="CR-type" evidence="5">
    <location>
        <begin position="203"/>
        <end position="284"/>
    </location>
</feature>
<gene>
    <name evidence="9" type="ORF">CAAN4_G01992</name>
</gene>
<dbReference type="CDD" id="cd10719">
    <property type="entry name" value="DnaJ_zf"/>
    <property type="match status" value="1"/>
</dbReference>
<dbReference type="Gene3D" id="2.60.260.20">
    <property type="entry name" value="Urease metallochaperone UreE, N-terminal domain"/>
    <property type="match status" value="2"/>
</dbReference>
<dbReference type="SMART" id="SM00271">
    <property type="entry name" value="DnaJ"/>
    <property type="match status" value="1"/>
</dbReference>
<reference evidence="9 10" key="1">
    <citation type="submission" date="2024-01" db="EMBL/GenBank/DDBJ databases">
        <authorList>
            <consortium name="Genoscope - CEA"/>
            <person name="William W."/>
        </authorList>
    </citation>
    <scope>NUCLEOTIDE SEQUENCE [LARGE SCALE GENOMIC DNA]</scope>
    <source>
        <strain evidence="9 10">29B2s-10</strain>
    </source>
</reference>
<dbReference type="Proteomes" id="UP001497600">
    <property type="component" value="Chromosome G"/>
</dbReference>
<dbReference type="InterPro" id="IPR036410">
    <property type="entry name" value="HSP_DnaJ_Cys-rich_dom_sf"/>
</dbReference>
<feature type="region of interest" description="Disordered" evidence="6">
    <location>
        <begin position="521"/>
        <end position="558"/>
    </location>
</feature>
<accession>A0ABP0EH47</accession>
<evidence type="ECO:0000256" key="2">
    <source>
        <dbReference type="ARBA" id="ARBA00022737"/>
    </source>
</evidence>
<dbReference type="PROSITE" id="PS00636">
    <property type="entry name" value="DNAJ_1"/>
    <property type="match status" value="1"/>
</dbReference>
<keyword evidence="3 5" id="KW-0863">Zinc-finger</keyword>
<dbReference type="PROSITE" id="PS51188">
    <property type="entry name" value="ZF_CR"/>
    <property type="match status" value="1"/>
</dbReference>
<dbReference type="InterPro" id="IPR044713">
    <property type="entry name" value="DNJA1/2-like"/>
</dbReference>
<evidence type="ECO:0000256" key="5">
    <source>
        <dbReference type="PROSITE-ProRule" id="PRU00546"/>
    </source>
</evidence>
<evidence type="ECO:0000256" key="4">
    <source>
        <dbReference type="ARBA" id="ARBA00022833"/>
    </source>
</evidence>
<keyword evidence="1 5" id="KW-0479">Metal-binding</keyword>
<dbReference type="InterPro" id="IPR008971">
    <property type="entry name" value="HSP40/DnaJ_pept-bd"/>
</dbReference>
<dbReference type="CDD" id="cd10747">
    <property type="entry name" value="DnaJ_C"/>
    <property type="match status" value="1"/>
</dbReference>
<dbReference type="InterPro" id="IPR001305">
    <property type="entry name" value="HSP_DnaJ_Cys-rich_dom"/>
</dbReference>
<organism evidence="9 10">
    <name type="scientific">[Candida] anglica</name>
    <dbReference type="NCBI Taxonomy" id="148631"/>
    <lineage>
        <taxon>Eukaryota</taxon>
        <taxon>Fungi</taxon>
        <taxon>Dikarya</taxon>
        <taxon>Ascomycota</taxon>
        <taxon>Saccharomycotina</taxon>
        <taxon>Pichiomycetes</taxon>
        <taxon>Debaryomycetaceae</taxon>
        <taxon>Kurtzmaniella</taxon>
    </lineage>
</organism>
<keyword evidence="4 5" id="KW-0862">Zinc</keyword>
<dbReference type="Gene3D" id="2.10.230.10">
    <property type="entry name" value="Heat shock protein DnaJ, cysteine-rich domain"/>
    <property type="match status" value="1"/>
</dbReference>
<dbReference type="Pfam" id="PF01556">
    <property type="entry name" value="DnaJ_C"/>
    <property type="match status" value="1"/>
</dbReference>
<dbReference type="Pfam" id="PF00684">
    <property type="entry name" value="DnaJ_CXXCXGXG"/>
    <property type="match status" value="1"/>
</dbReference>
<feature type="domain" description="J" evidence="7">
    <location>
        <begin position="6"/>
        <end position="71"/>
    </location>
</feature>
<feature type="domain" description="CR-type" evidence="8">
    <location>
        <begin position="203"/>
        <end position="284"/>
    </location>
</feature>
<dbReference type="SUPFAM" id="SSF46565">
    <property type="entry name" value="Chaperone J-domain"/>
    <property type="match status" value="1"/>
</dbReference>
<evidence type="ECO:0008006" key="11">
    <source>
        <dbReference type="Google" id="ProtNLM"/>
    </source>
</evidence>
<keyword evidence="2" id="KW-0677">Repeat</keyword>
<evidence type="ECO:0000256" key="6">
    <source>
        <dbReference type="SAM" id="MobiDB-lite"/>
    </source>
</evidence>
<dbReference type="PANTHER" id="PTHR43888">
    <property type="entry name" value="DNAJ-LIKE-2, ISOFORM A-RELATED"/>
    <property type="match status" value="1"/>
</dbReference>
<evidence type="ECO:0000313" key="9">
    <source>
        <dbReference type="EMBL" id="CAK7916044.1"/>
    </source>
</evidence>
<feature type="region of interest" description="Disordered" evidence="6">
    <location>
        <begin position="158"/>
        <end position="184"/>
    </location>
</feature>
<dbReference type="InterPro" id="IPR018253">
    <property type="entry name" value="DnaJ_domain_CS"/>
</dbReference>
<dbReference type="CDD" id="cd06257">
    <property type="entry name" value="DnaJ"/>
    <property type="match status" value="1"/>
</dbReference>
<dbReference type="SUPFAM" id="SSF49493">
    <property type="entry name" value="HSP40/DnaJ peptide-binding domain"/>
    <property type="match status" value="1"/>
</dbReference>
<keyword evidence="10" id="KW-1185">Reference proteome</keyword>
<name>A0ABP0EH47_9ASCO</name>
<dbReference type="InterPro" id="IPR002939">
    <property type="entry name" value="DnaJ_C"/>
</dbReference>
<dbReference type="InterPro" id="IPR001623">
    <property type="entry name" value="DnaJ_domain"/>
</dbReference>
<sequence>MVLETRLYDILHVSSSASNEEISKGYKKLALKCHPDKTNRDPVLTEMFKDVTRAYEVLKDTESRRVYDHYGEAGLDGTAVDATASKQTEQPVPAAPSCGLRKATHIFSQVFNDINSAFEGGAFPSMGMGMGMGMNMNMNMNMMNMMNMTSMGMNMDAGGMGSSSRPPLSKTVQPVPNPDREKVTRGNDIHHVCNVTLWELYKGKVVKFRLPKNSTCKVCVGNGGFNPKSCISCEGHGQVLITLFNDNSQFQELSSCRDCRGTGIYYSPRDTCPNCIGEGYVKENKIIKANIFPGSKHEDRIILQGEGDEGRNIVPGDVIIHLQEIAQNRVVRRCNDLFIEHDIDLKTALLGGKTVVHDFMKPGQDLQIYVNVHGYAAINNKTDKNIQSGEVCGVISNSTPKIIKNLGMPINEASIEGSFYQNADEVEDFSDVIFDLKRYKRGNLFIKFNVMLPTLDDFANKEQDFAILQKILLGKQIEDSIEDNIISSHLSNIPDPKSNEMECPINEGMKKKKIKRSESFLENEKRAKQKKQEKHEYDYNDIEVDSTSGEEREDEAFFKAQWDDDNRKRKLRMDDPLPDVVEC</sequence>
<feature type="compositionally biased region" description="Polar residues" evidence="6">
    <location>
        <begin position="162"/>
        <end position="174"/>
    </location>
</feature>